<name>A0A1B0BRT8_9MUSC</name>
<protein>
    <submittedName>
        <fullName evidence="1">Uncharacterized protein</fullName>
    </submittedName>
</protein>
<evidence type="ECO:0000313" key="1">
    <source>
        <dbReference type="EnsemblMetazoa" id="GPPI038577-PA"/>
    </source>
</evidence>
<accession>A0A1B0BRT8</accession>
<reference evidence="1" key="2">
    <citation type="submission" date="2020-05" db="UniProtKB">
        <authorList>
            <consortium name="EnsemblMetazoa"/>
        </authorList>
    </citation>
    <scope>IDENTIFICATION</scope>
    <source>
        <strain evidence="1">IAEA</strain>
    </source>
</reference>
<organism evidence="1 2">
    <name type="scientific">Glossina palpalis gambiensis</name>
    <dbReference type="NCBI Taxonomy" id="67801"/>
    <lineage>
        <taxon>Eukaryota</taxon>
        <taxon>Metazoa</taxon>
        <taxon>Ecdysozoa</taxon>
        <taxon>Arthropoda</taxon>
        <taxon>Hexapoda</taxon>
        <taxon>Insecta</taxon>
        <taxon>Pterygota</taxon>
        <taxon>Neoptera</taxon>
        <taxon>Endopterygota</taxon>
        <taxon>Diptera</taxon>
        <taxon>Brachycera</taxon>
        <taxon>Muscomorpha</taxon>
        <taxon>Hippoboscoidea</taxon>
        <taxon>Glossinidae</taxon>
        <taxon>Glossina</taxon>
    </lineage>
</organism>
<dbReference type="Proteomes" id="UP000092460">
    <property type="component" value="Unassembled WGS sequence"/>
</dbReference>
<dbReference type="VEuPathDB" id="VectorBase:GPPI038577"/>
<proteinExistence type="predicted"/>
<dbReference type="EnsemblMetazoa" id="GPPI038577-RA">
    <property type="protein sequence ID" value="GPPI038577-PA"/>
    <property type="gene ID" value="GPPI038577"/>
</dbReference>
<sequence length="107" mass="12542">MNLDVYKYGGEQAYRFRRRLPLIKSSAAYNPLLRIRVLRLWWIFENVGINGLTFHFNFAFNIESKGIAITTAQGFDTGINNVFYWVGAFHKSQFQHFLSFTPLWSIS</sequence>
<dbReference type="EMBL" id="JXJN01019323">
    <property type="status" value="NOT_ANNOTATED_CDS"/>
    <property type="molecule type" value="Genomic_DNA"/>
</dbReference>
<dbReference type="AlphaFoldDB" id="A0A1B0BRT8"/>
<evidence type="ECO:0000313" key="2">
    <source>
        <dbReference type="Proteomes" id="UP000092460"/>
    </source>
</evidence>
<keyword evidence="2" id="KW-1185">Reference proteome</keyword>
<reference evidence="2" key="1">
    <citation type="submission" date="2015-01" db="EMBL/GenBank/DDBJ databases">
        <authorList>
            <person name="Aksoy S."/>
            <person name="Warren W."/>
            <person name="Wilson R.K."/>
        </authorList>
    </citation>
    <scope>NUCLEOTIDE SEQUENCE [LARGE SCALE GENOMIC DNA]</scope>
    <source>
        <strain evidence="2">IAEA</strain>
    </source>
</reference>